<protein>
    <submittedName>
        <fullName evidence="1">Uncharacterized protein</fullName>
    </submittedName>
</protein>
<dbReference type="Proteomes" id="UP000638313">
    <property type="component" value="Unassembled WGS sequence"/>
</dbReference>
<name>A0A919EED5_9ACTN</name>
<comment type="caution">
    <text evidence="1">The sequence shown here is derived from an EMBL/GenBank/DDBJ whole genome shotgun (WGS) entry which is preliminary data.</text>
</comment>
<reference evidence="1" key="2">
    <citation type="submission" date="2020-09" db="EMBL/GenBank/DDBJ databases">
        <authorList>
            <person name="Sun Q."/>
            <person name="Ohkuma M."/>
        </authorList>
    </citation>
    <scope>NUCLEOTIDE SEQUENCE</scope>
    <source>
        <strain evidence="1">JCM 4059</strain>
    </source>
</reference>
<proteinExistence type="predicted"/>
<evidence type="ECO:0000313" key="2">
    <source>
        <dbReference type="Proteomes" id="UP000638313"/>
    </source>
</evidence>
<dbReference type="RefSeq" id="WP_190130825.1">
    <property type="nucleotide sequence ID" value="NZ_BNBD01000007.1"/>
</dbReference>
<dbReference type="AlphaFoldDB" id="A0A919EED5"/>
<reference evidence="1" key="1">
    <citation type="journal article" date="2014" name="Int. J. Syst. Evol. Microbiol.">
        <title>Complete genome sequence of Corynebacterium casei LMG S-19264T (=DSM 44701T), isolated from a smear-ripened cheese.</title>
        <authorList>
            <consortium name="US DOE Joint Genome Institute (JGI-PGF)"/>
            <person name="Walter F."/>
            <person name="Albersmeier A."/>
            <person name="Kalinowski J."/>
            <person name="Ruckert C."/>
        </authorList>
    </citation>
    <scope>NUCLEOTIDE SEQUENCE</scope>
    <source>
        <strain evidence="1">JCM 4059</strain>
    </source>
</reference>
<evidence type="ECO:0000313" key="1">
    <source>
        <dbReference type="EMBL" id="GHF52942.1"/>
    </source>
</evidence>
<gene>
    <name evidence="1" type="ORF">GCM10010218_38000</name>
</gene>
<sequence length="137" mass="15147">MAWVEIRVDIDPRSPRVTAQLTGIKDWVKGEKGEKDKNGRVSIAIRNVELKSIALTVTKPEWAKKPMAKFNHQWAGVVSGKLKELDVGIPLTRPFSCEFPVPGKDGEPVDHVTVLAHKLALDTYEGKLLVHGEVTVS</sequence>
<organism evidence="1 2">
    <name type="scientific">Streptomyces mashuensis</name>
    <dbReference type="NCBI Taxonomy" id="33904"/>
    <lineage>
        <taxon>Bacteria</taxon>
        <taxon>Bacillati</taxon>
        <taxon>Actinomycetota</taxon>
        <taxon>Actinomycetes</taxon>
        <taxon>Kitasatosporales</taxon>
        <taxon>Streptomycetaceae</taxon>
        <taxon>Streptomyces</taxon>
    </lineage>
</organism>
<dbReference type="EMBL" id="BNBD01000007">
    <property type="protein sequence ID" value="GHF52942.1"/>
    <property type="molecule type" value="Genomic_DNA"/>
</dbReference>
<accession>A0A919EED5</accession>
<keyword evidence="2" id="KW-1185">Reference proteome</keyword>